<name>A0ABQ3Z2Y1_9ACTN</name>
<reference evidence="1 2" key="1">
    <citation type="submission" date="2021-01" db="EMBL/GenBank/DDBJ databases">
        <title>Whole genome shotgun sequence of Actinoplanes durhamensis NBRC 14914.</title>
        <authorList>
            <person name="Komaki H."/>
            <person name="Tamura T."/>
        </authorList>
    </citation>
    <scope>NUCLEOTIDE SEQUENCE [LARGE SCALE GENOMIC DNA]</scope>
    <source>
        <strain evidence="1 2">NBRC 14914</strain>
    </source>
</reference>
<accession>A0ABQ3Z2Y1</accession>
<organism evidence="1 2">
    <name type="scientific">Paractinoplanes durhamensis</name>
    <dbReference type="NCBI Taxonomy" id="113563"/>
    <lineage>
        <taxon>Bacteria</taxon>
        <taxon>Bacillati</taxon>
        <taxon>Actinomycetota</taxon>
        <taxon>Actinomycetes</taxon>
        <taxon>Micromonosporales</taxon>
        <taxon>Micromonosporaceae</taxon>
        <taxon>Paractinoplanes</taxon>
    </lineage>
</organism>
<dbReference type="Proteomes" id="UP000637628">
    <property type="component" value="Unassembled WGS sequence"/>
</dbReference>
<dbReference type="RefSeq" id="WP_203730702.1">
    <property type="nucleotide sequence ID" value="NZ_BAAATX010000029.1"/>
</dbReference>
<dbReference type="EMBL" id="BOML01000043">
    <property type="protein sequence ID" value="GIE04178.1"/>
    <property type="molecule type" value="Genomic_DNA"/>
</dbReference>
<evidence type="ECO:0000313" key="1">
    <source>
        <dbReference type="EMBL" id="GIE04178.1"/>
    </source>
</evidence>
<comment type="caution">
    <text evidence="1">The sequence shown here is derived from an EMBL/GenBank/DDBJ whole genome shotgun (WGS) entry which is preliminary data.</text>
</comment>
<proteinExistence type="predicted"/>
<gene>
    <name evidence="1" type="ORF">Adu01nite_55280</name>
</gene>
<sequence>MDYSVHTPYMRTLQAKLKAVHDSIPTHGEGTTQTFAANKVGCGTDAFTPGTEVETTIAATSKAIGARTVMHSKALHALYKGLDDLINTTDHAESLVEMSVETWNDHFGDPFAGGSTTTTTTAG</sequence>
<protein>
    <submittedName>
        <fullName evidence="1">Uncharacterized protein</fullName>
    </submittedName>
</protein>
<keyword evidence="2" id="KW-1185">Reference proteome</keyword>
<evidence type="ECO:0000313" key="2">
    <source>
        <dbReference type="Proteomes" id="UP000637628"/>
    </source>
</evidence>